<dbReference type="Gene3D" id="3.40.220.10">
    <property type="entry name" value="Leucine Aminopeptidase, subunit E, domain 1"/>
    <property type="match status" value="1"/>
</dbReference>
<dbReference type="Proteomes" id="UP000824062">
    <property type="component" value="Unassembled WGS sequence"/>
</dbReference>
<dbReference type="Gene3D" id="1.10.260.40">
    <property type="entry name" value="lambda repressor-like DNA-binding domains"/>
    <property type="match status" value="1"/>
</dbReference>
<dbReference type="InterPro" id="IPR043472">
    <property type="entry name" value="Macro_dom-like"/>
</dbReference>
<dbReference type="InterPro" id="IPR002589">
    <property type="entry name" value="Macro_dom"/>
</dbReference>
<dbReference type="Pfam" id="PF01661">
    <property type="entry name" value="Macro"/>
    <property type="match status" value="1"/>
</dbReference>
<reference evidence="2" key="1">
    <citation type="journal article" date="2021" name="PeerJ">
        <title>Extensive microbial diversity within the chicken gut microbiome revealed by metagenomics and culture.</title>
        <authorList>
            <person name="Gilroy R."/>
            <person name="Ravi A."/>
            <person name="Getino M."/>
            <person name="Pursley I."/>
            <person name="Horton D.L."/>
            <person name="Alikhan N.F."/>
            <person name="Baker D."/>
            <person name="Gharbi K."/>
            <person name="Hall N."/>
            <person name="Watson M."/>
            <person name="Adriaenssens E.M."/>
            <person name="Foster-Nyarko E."/>
            <person name="Jarju S."/>
            <person name="Secka A."/>
            <person name="Antonio M."/>
            <person name="Oren A."/>
            <person name="Chaudhuri R.R."/>
            <person name="La Ragione R."/>
            <person name="Hildebrand F."/>
            <person name="Pallen M.J."/>
        </authorList>
    </citation>
    <scope>NUCLEOTIDE SEQUENCE</scope>
    <source>
        <strain evidence="2">ChiHjej12B11-14209</strain>
    </source>
</reference>
<dbReference type="EMBL" id="DXBM01000062">
    <property type="protein sequence ID" value="HIZ46828.1"/>
    <property type="molecule type" value="Genomic_DNA"/>
</dbReference>
<name>A0A9D2EZG9_9ACTN</name>
<protein>
    <submittedName>
        <fullName evidence="2">Macro domain-containing protein</fullName>
    </submittedName>
</protein>
<dbReference type="SUPFAM" id="SSF52949">
    <property type="entry name" value="Macro domain-like"/>
    <property type="match status" value="1"/>
</dbReference>
<dbReference type="InterPro" id="IPR010982">
    <property type="entry name" value="Lambda_DNA-bd_dom_sf"/>
</dbReference>
<comment type="caution">
    <text evidence="2">The sequence shown here is derived from an EMBL/GenBank/DDBJ whole genome shotgun (WGS) entry which is preliminary data.</text>
</comment>
<reference evidence="2" key="2">
    <citation type="submission" date="2021-04" db="EMBL/GenBank/DDBJ databases">
        <authorList>
            <person name="Gilroy R."/>
        </authorList>
    </citation>
    <scope>NUCLEOTIDE SEQUENCE</scope>
    <source>
        <strain evidence="2">ChiHjej12B11-14209</strain>
    </source>
</reference>
<sequence>MPFSIVRNDIARVNADVLVNAANERLAAGGGVCGAIFAGAGASKMTAACAQIGRCPTGSAVVTPGFDLPCRWVIHAVGPIWRGGSHGERELLRSCYRSVFAEVARLGAASVAFPLISAGIFGYPVREALDVARAEASAFLDDHPDMEVTLVVFTRDVVAQGVALLGELREYVDDAYVDNSPHLYDRSAELRELCVPDAWPLAAEPPAAPAPIAGDLVPPDELAERLAHLDASFSEALLALIDERGLTDAQVYRRANLSRQLFSKIRSKPDYRPSKPTAVALALALGLTLPQTQELLAHAGLTLSRSSKFDVIVEFYLARGVHDVMTVNEALFAFDQPLLGSQ</sequence>
<gene>
    <name evidence="2" type="ORF">IAA19_07425</name>
</gene>
<evidence type="ECO:0000313" key="3">
    <source>
        <dbReference type="Proteomes" id="UP000824062"/>
    </source>
</evidence>
<dbReference type="PROSITE" id="PS51154">
    <property type="entry name" value="MACRO"/>
    <property type="match status" value="1"/>
</dbReference>
<dbReference type="SUPFAM" id="SSF47413">
    <property type="entry name" value="lambda repressor-like DNA-binding domains"/>
    <property type="match status" value="1"/>
</dbReference>
<proteinExistence type="predicted"/>
<dbReference type="SMART" id="SM00506">
    <property type="entry name" value="A1pp"/>
    <property type="match status" value="1"/>
</dbReference>
<dbReference type="GO" id="GO:0003677">
    <property type="term" value="F:DNA binding"/>
    <property type="evidence" value="ECO:0007669"/>
    <property type="project" value="InterPro"/>
</dbReference>
<dbReference type="AlphaFoldDB" id="A0A9D2EZG9"/>
<evidence type="ECO:0000313" key="2">
    <source>
        <dbReference type="EMBL" id="HIZ46828.1"/>
    </source>
</evidence>
<evidence type="ECO:0000259" key="1">
    <source>
        <dbReference type="PROSITE" id="PS51154"/>
    </source>
</evidence>
<dbReference type="PANTHER" id="PTHR11106">
    <property type="entry name" value="GANGLIOSIDE INDUCED DIFFERENTIATION ASSOCIATED PROTEIN 2-RELATED"/>
    <property type="match status" value="1"/>
</dbReference>
<feature type="domain" description="Macro" evidence="1">
    <location>
        <begin position="1"/>
        <end position="169"/>
    </location>
</feature>
<accession>A0A9D2EZG9</accession>
<organism evidence="2 3">
    <name type="scientific">Candidatus Olsenella pullistercoris</name>
    <dbReference type="NCBI Taxonomy" id="2838712"/>
    <lineage>
        <taxon>Bacteria</taxon>
        <taxon>Bacillati</taxon>
        <taxon>Actinomycetota</taxon>
        <taxon>Coriobacteriia</taxon>
        <taxon>Coriobacteriales</taxon>
        <taxon>Atopobiaceae</taxon>
        <taxon>Olsenella</taxon>
    </lineage>
</organism>
<dbReference type="PANTHER" id="PTHR11106:SF27">
    <property type="entry name" value="MACRO DOMAIN-CONTAINING PROTEIN"/>
    <property type="match status" value="1"/>
</dbReference>